<dbReference type="AlphaFoldDB" id="A0AA87F9D6"/>
<evidence type="ECO:0000256" key="1">
    <source>
        <dbReference type="ARBA" id="ARBA00001966"/>
    </source>
</evidence>
<sequence>MALVTLSRKLLVFLLKYDYNTNMKIKLIPERCIACGLCQTYSSIFDYDDDGIVVFSDDSQFEKTIEPNPDILKAIKSCPTKAISAD</sequence>
<dbReference type="PANTHER" id="PTHR39163">
    <property type="entry name" value="FERREDOXIN"/>
    <property type="match status" value="1"/>
</dbReference>
<dbReference type="InterPro" id="IPR052395">
    <property type="entry name" value="ET_Ferredoxin"/>
</dbReference>
<name>A0AA87F9D6_STRSU</name>
<accession>A0AA87F9D6</accession>
<organism evidence="2 3">
    <name type="scientific">Streptococcus suis R61</name>
    <dbReference type="NCBI Taxonomy" id="996306"/>
    <lineage>
        <taxon>Bacteria</taxon>
        <taxon>Bacillati</taxon>
        <taxon>Bacillota</taxon>
        <taxon>Bacilli</taxon>
        <taxon>Lactobacillales</taxon>
        <taxon>Streptococcaceae</taxon>
        <taxon>Streptococcus</taxon>
    </lineage>
</organism>
<dbReference type="SUPFAM" id="SSF54862">
    <property type="entry name" value="4Fe-4S ferredoxins"/>
    <property type="match status" value="1"/>
</dbReference>
<proteinExistence type="predicted"/>
<comment type="caution">
    <text evidence="2">The sequence shown here is derived from an EMBL/GenBank/DDBJ whole genome shotgun (WGS) entry which is preliminary data.</text>
</comment>
<evidence type="ECO:0000313" key="2">
    <source>
        <dbReference type="EMBL" id="EHC03335.1"/>
    </source>
</evidence>
<dbReference type="Pfam" id="PF13370">
    <property type="entry name" value="Fer4_13"/>
    <property type="match status" value="1"/>
</dbReference>
<dbReference type="Gene3D" id="3.30.70.20">
    <property type="match status" value="1"/>
</dbReference>
<protein>
    <submittedName>
        <fullName evidence="2">Ferredoxin</fullName>
    </submittedName>
</protein>
<dbReference type="PANTHER" id="PTHR39163:SF1">
    <property type="entry name" value="FERREDOXIN"/>
    <property type="match status" value="1"/>
</dbReference>
<evidence type="ECO:0000313" key="3">
    <source>
        <dbReference type="Proteomes" id="UP000004014"/>
    </source>
</evidence>
<comment type="cofactor">
    <cofactor evidence="1">
        <name>[4Fe-4S] cluster</name>
        <dbReference type="ChEBI" id="CHEBI:49883"/>
    </cofactor>
</comment>
<dbReference type="Proteomes" id="UP000004014">
    <property type="component" value="Unassembled WGS sequence"/>
</dbReference>
<reference evidence="2 3" key="1">
    <citation type="submission" date="2011-03" db="EMBL/GenBank/DDBJ databases">
        <title>Deep-sequencing identification of multiple resistance mechanism for the high antibiotic-resistance strain Streptococcus suis R61.</title>
        <authorList>
            <person name="Hu P."/>
            <person name="Yang M."/>
            <person name="Jin M."/>
            <person name="Xiao J."/>
        </authorList>
    </citation>
    <scope>NUCLEOTIDE SEQUENCE [LARGE SCALE GENOMIC DNA]</scope>
    <source>
        <strain evidence="2 3">R61</strain>
    </source>
</reference>
<gene>
    <name evidence="2" type="ORF">SSUR61_0664</name>
</gene>
<dbReference type="EMBL" id="AEYY01000018">
    <property type="protein sequence ID" value="EHC03335.1"/>
    <property type="molecule type" value="Genomic_DNA"/>
</dbReference>